<dbReference type="AlphaFoldDB" id="A0A7W8EC18"/>
<proteinExistence type="predicted"/>
<evidence type="ECO:0000313" key="3">
    <source>
        <dbReference type="Proteomes" id="UP000584867"/>
    </source>
</evidence>
<sequence>MPKPRKPTALLALNGGLATNPGRYVDRLSEPNVTLPIGSAPSGFSKAKRAIWDEVAGLVAPGVLQRSDRIILELITHLIYDLRTGQSTVASIAQLRMALASLGMTPSDRSKVSATPQDSPNDPLQFLDS</sequence>
<reference evidence="2 3" key="1">
    <citation type="submission" date="2020-08" db="EMBL/GenBank/DDBJ databases">
        <title>Genomic Encyclopedia of Type Strains, Phase IV (KMG-V): Genome sequencing to study the core and pangenomes of soil and plant-associated prokaryotes.</title>
        <authorList>
            <person name="Whitman W."/>
        </authorList>
    </citation>
    <scope>NUCLEOTIDE SEQUENCE [LARGE SCALE GENOMIC DNA]</scope>
    <source>
        <strain evidence="2 3">X5P3</strain>
    </source>
</reference>
<accession>A0A7W8EC18</accession>
<dbReference type="Proteomes" id="UP000584867">
    <property type="component" value="Unassembled WGS sequence"/>
</dbReference>
<feature type="compositionally biased region" description="Polar residues" evidence="1">
    <location>
        <begin position="112"/>
        <end position="129"/>
    </location>
</feature>
<organism evidence="2 3">
    <name type="scientific">Granulicella mallensis</name>
    <dbReference type="NCBI Taxonomy" id="940614"/>
    <lineage>
        <taxon>Bacteria</taxon>
        <taxon>Pseudomonadati</taxon>
        <taxon>Acidobacteriota</taxon>
        <taxon>Terriglobia</taxon>
        <taxon>Terriglobales</taxon>
        <taxon>Acidobacteriaceae</taxon>
        <taxon>Granulicella</taxon>
    </lineage>
</organism>
<evidence type="ECO:0000313" key="2">
    <source>
        <dbReference type="EMBL" id="MBB5066154.1"/>
    </source>
</evidence>
<protein>
    <submittedName>
        <fullName evidence="2">Uncharacterized protein</fullName>
    </submittedName>
</protein>
<gene>
    <name evidence="2" type="ORF">HDF15_004528</name>
</gene>
<dbReference type="EMBL" id="JACHIO010000024">
    <property type="protein sequence ID" value="MBB5066154.1"/>
    <property type="molecule type" value="Genomic_DNA"/>
</dbReference>
<comment type="caution">
    <text evidence="2">The sequence shown here is derived from an EMBL/GenBank/DDBJ whole genome shotgun (WGS) entry which is preliminary data.</text>
</comment>
<feature type="region of interest" description="Disordered" evidence="1">
    <location>
        <begin position="106"/>
        <end position="129"/>
    </location>
</feature>
<name>A0A7W8EC18_9BACT</name>
<evidence type="ECO:0000256" key="1">
    <source>
        <dbReference type="SAM" id="MobiDB-lite"/>
    </source>
</evidence>